<dbReference type="FunFam" id="3.30.70.330:FF:000131">
    <property type="entry name" value="Heterogeneous nuclear ribonucleoprotein h3 isoform"/>
    <property type="match status" value="1"/>
</dbReference>
<keyword evidence="1" id="KW-0597">Phosphoprotein</keyword>
<feature type="region of interest" description="Disordered" evidence="6">
    <location>
        <begin position="460"/>
        <end position="507"/>
    </location>
</feature>
<name>A0A068WY01_ECHGR</name>
<feature type="compositionally biased region" description="Gly residues" evidence="6">
    <location>
        <begin position="228"/>
        <end position="242"/>
    </location>
</feature>
<dbReference type="PANTHER" id="PTHR13976">
    <property type="entry name" value="HETEROGENEOUS NUCLEAR RIBONUCLEOPROTEIN-RELATED"/>
    <property type="match status" value="1"/>
</dbReference>
<reference evidence="10" key="3">
    <citation type="submission" date="2020-10" db="UniProtKB">
        <authorList>
            <consortium name="WormBaseParasite"/>
        </authorList>
    </citation>
    <scope>IDENTIFICATION</scope>
</reference>
<reference evidence="8 9" key="1">
    <citation type="journal article" date="2013" name="Nature">
        <title>The genomes of four tapeworm species reveal adaptations to parasitism.</title>
        <authorList>
            <person name="Tsai I.J."/>
            <person name="Zarowiecki M."/>
            <person name="Holroyd N."/>
            <person name="Garciarrubio A."/>
            <person name="Sanchez-Flores A."/>
            <person name="Brooks K.L."/>
            <person name="Tracey A."/>
            <person name="Bobes R.J."/>
            <person name="Fragoso G."/>
            <person name="Sciutto E."/>
            <person name="Aslett M."/>
            <person name="Beasley H."/>
            <person name="Bennett H.M."/>
            <person name="Cai J."/>
            <person name="Camicia F."/>
            <person name="Clark R."/>
            <person name="Cucher M."/>
            <person name="De Silva N."/>
            <person name="Day T.A."/>
            <person name="Deplazes P."/>
            <person name="Estrada K."/>
            <person name="Fernandez C."/>
            <person name="Holland P.W."/>
            <person name="Hou J."/>
            <person name="Hu S."/>
            <person name="Huckvale T."/>
            <person name="Hung S.S."/>
            <person name="Kamenetzky L."/>
            <person name="Keane J.A."/>
            <person name="Kiss F."/>
            <person name="Koziol U."/>
            <person name="Lambert O."/>
            <person name="Liu K."/>
            <person name="Luo X."/>
            <person name="Luo Y."/>
            <person name="Macchiaroli N."/>
            <person name="Nichol S."/>
            <person name="Paps J."/>
            <person name="Parkinson J."/>
            <person name="Pouchkina-Stantcheva N."/>
            <person name="Riddiford N."/>
            <person name="Rosenzvit M."/>
            <person name="Salinas G."/>
            <person name="Wasmuth J.D."/>
            <person name="Zamanian M."/>
            <person name="Zheng Y."/>
            <person name="Cai X."/>
            <person name="Soberon X."/>
            <person name="Olson P.D."/>
            <person name="Laclette J.P."/>
            <person name="Brehm K."/>
            <person name="Berriman M."/>
            <person name="Garciarrubio A."/>
            <person name="Bobes R.J."/>
            <person name="Fragoso G."/>
            <person name="Sanchez-Flores A."/>
            <person name="Estrada K."/>
            <person name="Cevallos M.A."/>
            <person name="Morett E."/>
            <person name="Gonzalez V."/>
            <person name="Portillo T."/>
            <person name="Ochoa-Leyva A."/>
            <person name="Jose M.V."/>
            <person name="Sciutto E."/>
            <person name="Landa A."/>
            <person name="Jimenez L."/>
            <person name="Valdes V."/>
            <person name="Carrero J.C."/>
            <person name="Larralde C."/>
            <person name="Morales-Montor J."/>
            <person name="Limon-Lason J."/>
            <person name="Soberon X."/>
            <person name="Laclette J.P."/>
        </authorList>
    </citation>
    <scope>NUCLEOTIDE SEQUENCE [LARGE SCALE GENOMIC DNA]</scope>
</reference>
<feature type="compositionally biased region" description="Gly residues" evidence="6">
    <location>
        <begin position="275"/>
        <end position="290"/>
    </location>
</feature>
<dbReference type="SMART" id="SM00360">
    <property type="entry name" value="RRM"/>
    <property type="match status" value="3"/>
</dbReference>
<gene>
    <name evidence="8" type="ORF">EgrG_000083900</name>
</gene>
<dbReference type="EMBL" id="LK028590">
    <property type="protein sequence ID" value="CDS23325.1"/>
    <property type="molecule type" value="Genomic_DNA"/>
</dbReference>
<evidence type="ECO:0000256" key="2">
    <source>
        <dbReference type="ARBA" id="ARBA00022664"/>
    </source>
</evidence>
<dbReference type="SUPFAM" id="SSF54928">
    <property type="entry name" value="RNA-binding domain, RBD"/>
    <property type="match status" value="3"/>
</dbReference>
<feature type="region of interest" description="Disordered" evidence="6">
    <location>
        <begin position="188"/>
        <end position="291"/>
    </location>
</feature>
<keyword evidence="8" id="KW-0687">Ribonucleoprotein</keyword>
<accession>A0A068WY01</accession>
<dbReference type="InterPro" id="IPR012677">
    <property type="entry name" value="Nucleotide-bd_a/b_plait_sf"/>
</dbReference>
<keyword evidence="4 5" id="KW-0694">RNA-binding</keyword>
<evidence type="ECO:0000259" key="7">
    <source>
        <dbReference type="PROSITE" id="PS50102"/>
    </source>
</evidence>
<dbReference type="InterPro" id="IPR000504">
    <property type="entry name" value="RRM_dom"/>
</dbReference>
<feature type="region of interest" description="Disordered" evidence="6">
    <location>
        <begin position="402"/>
        <end position="443"/>
    </location>
</feature>
<dbReference type="InterPro" id="IPR050666">
    <property type="entry name" value="ESRP"/>
</dbReference>
<dbReference type="GO" id="GO:1990904">
    <property type="term" value="C:ribonucleoprotein complex"/>
    <property type="evidence" value="ECO:0007669"/>
    <property type="project" value="UniProtKB-KW"/>
</dbReference>
<dbReference type="Pfam" id="PF00076">
    <property type="entry name" value="RRM_1"/>
    <property type="match status" value="2"/>
</dbReference>
<feature type="domain" description="RRM" evidence="7">
    <location>
        <begin position="3"/>
        <end position="82"/>
    </location>
</feature>
<dbReference type="CDD" id="cd12506">
    <property type="entry name" value="RRM3_hnRNPH_CRSF1_like"/>
    <property type="match status" value="1"/>
</dbReference>
<evidence type="ECO:0000256" key="4">
    <source>
        <dbReference type="ARBA" id="ARBA00022884"/>
    </source>
</evidence>
<feature type="compositionally biased region" description="Pro residues" evidence="6">
    <location>
        <begin position="214"/>
        <end position="225"/>
    </location>
</feature>
<feature type="compositionally biased region" description="Pro residues" evidence="6">
    <location>
        <begin position="261"/>
        <end position="270"/>
    </location>
</feature>
<evidence type="ECO:0000256" key="5">
    <source>
        <dbReference type="PROSITE-ProRule" id="PRU00176"/>
    </source>
</evidence>
<dbReference type="InterPro" id="IPR035979">
    <property type="entry name" value="RBD_domain_sf"/>
</dbReference>
<keyword evidence="2" id="KW-0507">mRNA processing</keyword>
<evidence type="ECO:0000313" key="10">
    <source>
        <dbReference type="WBParaSite" id="EgrG_000083900"/>
    </source>
</evidence>
<dbReference type="Gene3D" id="3.30.70.330">
    <property type="match status" value="3"/>
</dbReference>
<keyword evidence="3" id="KW-0677">Repeat</keyword>
<organism evidence="8">
    <name type="scientific">Echinococcus granulosus</name>
    <name type="common">Hydatid tapeworm</name>
    <dbReference type="NCBI Taxonomy" id="6210"/>
    <lineage>
        <taxon>Eukaryota</taxon>
        <taxon>Metazoa</taxon>
        <taxon>Spiralia</taxon>
        <taxon>Lophotrochozoa</taxon>
        <taxon>Platyhelminthes</taxon>
        <taxon>Cestoda</taxon>
        <taxon>Eucestoda</taxon>
        <taxon>Cyclophyllidea</taxon>
        <taxon>Taeniidae</taxon>
        <taxon>Echinococcus</taxon>
        <taxon>Echinococcus granulosus group</taxon>
    </lineage>
</organism>
<sequence length="573" mass="62130">MAPILRIRGLPYSATADDVIDFFKDVTIKGGKRGISFPQGPNGRSNGEAFVELDNENDIERAMAHHKEHMGRRYIEVFRSDEAEMKRAMGWQPDRNRKEFFARLRGLPYDTEKQDIFRFFNDLTIAPDGIGLLVDHLGRCTGDAYVQFTSAEMLARAKEKHLEKIGRRYIEIFDATGMEASMAIRKQHEINKERSGVGPMMRHGVRGDRGYYGNPPPPPGPPGPPYRGYGGDGGYGYGGGGPRGPPRPCPYSRPYGYDQRPPSPRGPYGPPSMDSGGGGGPYGSPRGGGVPPHVVHMRGLPFQATTDEIAAFFTPVQPVNITLRYNAQGRPTGEADAEFATHDEAKEAMKKDREKIGTRYIELFLDSFPSHGIPQSPGYIGGGGSSAGTSWNYGPPFYGGGSTAPPTPGGGANGAPVASVGRYNGGGRAPGGPPSRGYYDSPNDVGSGNAGYYGTGGGDYGYAPPPSGPVDDRYGGGDVRRGESGSGYGAPPPSSSVSSKVEASDDGYDRYDAPREMENYYWNRLVLPEQIEPEWSCGLRIWFLPGTFQNALGRKEHLHPRDPQTHWMICMCV</sequence>
<dbReference type="AlphaFoldDB" id="A0A068WY01"/>
<reference evidence="8" key="2">
    <citation type="submission" date="2014-06" db="EMBL/GenBank/DDBJ databases">
        <authorList>
            <person name="Aslett M."/>
        </authorList>
    </citation>
    <scope>NUCLEOTIDE SEQUENCE</scope>
</reference>
<dbReference type="Proteomes" id="UP000492820">
    <property type="component" value="Unassembled WGS sequence"/>
</dbReference>
<evidence type="ECO:0000256" key="3">
    <source>
        <dbReference type="ARBA" id="ARBA00022737"/>
    </source>
</evidence>
<evidence type="ECO:0000256" key="1">
    <source>
        <dbReference type="ARBA" id="ARBA00022553"/>
    </source>
</evidence>
<feature type="domain" description="RRM" evidence="7">
    <location>
        <begin position="293"/>
        <end position="363"/>
    </location>
</feature>
<dbReference type="CDD" id="cd12503">
    <property type="entry name" value="RRM1_hnRNPH_GRSF1_like"/>
    <property type="match status" value="1"/>
</dbReference>
<evidence type="ECO:0000256" key="6">
    <source>
        <dbReference type="SAM" id="MobiDB-lite"/>
    </source>
</evidence>
<feature type="compositionally biased region" description="Basic and acidic residues" evidence="6">
    <location>
        <begin position="470"/>
        <end position="483"/>
    </location>
</feature>
<evidence type="ECO:0000313" key="8">
    <source>
        <dbReference type="EMBL" id="CDS23325.1"/>
    </source>
</evidence>
<dbReference type="OrthoDB" id="431068at2759"/>
<dbReference type="PROSITE" id="PS50102">
    <property type="entry name" value="RRM"/>
    <property type="match status" value="2"/>
</dbReference>
<evidence type="ECO:0000313" key="9">
    <source>
        <dbReference type="Proteomes" id="UP000492820"/>
    </source>
</evidence>
<dbReference type="GO" id="GO:0006397">
    <property type="term" value="P:mRNA processing"/>
    <property type="evidence" value="ECO:0007669"/>
    <property type="project" value="UniProtKB-KW"/>
</dbReference>
<protein>
    <submittedName>
        <fullName evidence="8 10">Heterogeneous nuclear ribonucleoprotein</fullName>
    </submittedName>
</protein>
<dbReference type="GO" id="GO:0003723">
    <property type="term" value="F:RNA binding"/>
    <property type="evidence" value="ECO:0007669"/>
    <property type="project" value="UniProtKB-UniRule"/>
</dbReference>
<proteinExistence type="predicted"/>
<dbReference type="WBParaSite" id="EgrG_000083900">
    <property type="protein sequence ID" value="EgrG_000083900"/>
    <property type="gene ID" value="EgrG_000083900"/>
</dbReference>